<evidence type="ECO:0000256" key="4">
    <source>
        <dbReference type="ARBA" id="ARBA00022801"/>
    </source>
</evidence>
<evidence type="ECO:0000256" key="9">
    <source>
        <dbReference type="ARBA" id="ARBA00044969"/>
    </source>
</evidence>
<organism evidence="12 13">
    <name type="scientific">Metallumcola ferriviriculae</name>
    <dbReference type="NCBI Taxonomy" id="3039180"/>
    <lineage>
        <taxon>Bacteria</taxon>
        <taxon>Bacillati</taxon>
        <taxon>Bacillota</taxon>
        <taxon>Clostridia</taxon>
        <taxon>Neomoorellales</taxon>
        <taxon>Desulfitibacteraceae</taxon>
        <taxon>Metallumcola</taxon>
    </lineage>
</organism>
<keyword evidence="8" id="KW-0413">Isomerase</keyword>
<reference evidence="12 13" key="1">
    <citation type="submission" date="2023-04" db="EMBL/GenBank/DDBJ databases">
        <authorList>
            <person name="Hsu D."/>
        </authorList>
    </citation>
    <scope>NUCLEOTIDE SEQUENCE [LARGE SCALE GENOMIC DNA]</scope>
    <source>
        <strain evidence="12 13">MK1</strain>
    </source>
</reference>
<keyword evidence="5 12" id="KW-0347">Helicase</keyword>
<dbReference type="Pfam" id="PF03796">
    <property type="entry name" value="DnaB_C"/>
    <property type="match status" value="1"/>
</dbReference>
<dbReference type="Pfam" id="PF00772">
    <property type="entry name" value="DnaB"/>
    <property type="match status" value="1"/>
</dbReference>
<dbReference type="RefSeq" id="WP_366921904.1">
    <property type="nucleotide sequence ID" value="NZ_CP121694.1"/>
</dbReference>
<dbReference type="GO" id="GO:0005829">
    <property type="term" value="C:cytosol"/>
    <property type="evidence" value="ECO:0007669"/>
    <property type="project" value="TreeGrafter"/>
</dbReference>
<dbReference type="PANTHER" id="PTHR30153:SF2">
    <property type="entry name" value="REPLICATIVE DNA HELICASE"/>
    <property type="match status" value="1"/>
</dbReference>
<dbReference type="InterPro" id="IPR036185">
    <property type="entry name" value="DNA_heli_DnaB-like_N_sf"/>
</dbReference>
<dbReference type="GO" id="GO:0043139">
    <property type="term" value="F:5'-3' DNA helicase activity"/>
    <property type="evidence" value="ECO:0007669"/>
    <property type="project" value="UniProtKB-EC"/>
</dbReference>
<dbReference type="InterPro" id="IPR027417">
    <property type="entry name" value="P-loop_NTPase"/>
</dbReference>
<evidence type="ECO:0000256" key="8">
    <source>
        <dbReference type="ARBA" id="ARBA00023235"/>
    </source>
</evidence>
<dbReference type="AlphaFoldDB" id="A0AAU0UMC1"/>
<sequence length="454" mass="52144">MSVPQEVMENKLYDAEAEKRMLAAMMNSEECLIEAINTLTAEHFYLPKHKLIFDMITSLYRKSINPSYFELLKEVKKHSLFKNTAEFEELKEIAEFFIGEGNIKYWIGVIKDRYRLRNFYRFLTKNLEMVQKGREETSDLLMKAEDDLTNLVALEIDETGDMPQDLANYGLEEIEKRRKRFLEFNARGEYPLDGLDTGYKLLNQCCMGYKPGDLVILGARTGHGKTAWSMNLAATVSVLAKETEPILYLNTEMSKQQIALRWASLLSTVEQQRIRFGNISDKEFLNISNGYNQLYNSRFYSQAVPKLTPEKCVSIARKYKVQKGIKMIIVDYVGRMEKLSDNMKEFQMLEMIMRTLKTLGQTLDIAVVALVQLNDDGSLQGAKRMKNEADLMLKLEPITYEEANENQELQDVAANYWIRIDKNRDGPGGIDIPILFDKKTMIMSDPIAKGGGGH</sequence>
<accession>A0AAU0UMC1</accession>
<evidence type="ECO:0000313" key="12">
    <source>
        <dbReference type="EMBL" id="WRO22493.1"/>
    </source>
</evidence>
<dbReference type="InterPro" id="IPR007693">
    <property type="entry name" value="DNA_helicase_DnaB-like_N"/>
</dbReference>
<dbReference type="InterPro" id="IPR007694">
    <property type="entry name" value="DNA_helicase_DnaB-like_C"/>
</dbReference>
<gene>
    <name evidence="12" type="ORF">MFMK1_002324</name>
</gene>
<comment type="similarity">
    <text evidence="1">Belongs to the helicase family. DnaB subfamily.</text>
</comment>
<dbReference type="InterPro" id="IPR016136">
    <property type="entry name" value="DNA_helicase_N/primase_C"/>
</dbReference>
<evidence type="ECO:0000256" key="6">
    <source>
        <dbReference type="ARBA" id="ARBA00022840"/>
    </source>
</evidence>
<dbReference type="GO" id="GO:0016787">
    <property type="term" value="F:hydrolase activity"/>
    <property type="evidence" value="ECO:0007669"/>
    <property type="project" value="UniProtKB-KW"/>
</dbReference>
<dbReference type="Proteomes" id="UP001329915">
    <property type="component" value="Chromosome"/>
</dbReference>
<dbReference type="Gene3D" id="3.40.50.300">
    <property type="entry name" value="P-loop containing nucleotide triphosphate hydrolases"/>
    <property type="match status" value="1"/>
</dbReference>
<protein>
    <recommendedName>
        <fullName evidence="9">DNA 5'-3' helicase</fullName>
        <ecNumber evidence="9">5.6.2.3</ecNumber>
    </recommendedName>
</protein>
<evidence type="ECO:0000259" key="11">
    <source>
        <dbReference type="PROSITE" id="PS51199"/>
    </source>
</evidence>
<keyword evidence="3" id="KW-0547">Nucleotide-binding</keyword>
<evidence type="ECO:0000256" key="10">
    <source>
        <dbReference type="ARBA" id="ARBA00048954"/>
    </source>
</evidence>
<dbReference type="PANTHER" id="PTHR30153">
    <property type="entry name" value="REPLICATIVE DNA HELICASE DNAB"/>
    <property type="match status" value="1"/>
</dbReference>
<dbReference type="KEGG" id="dbc:MFMK1_002324"/>
<dbReference type="EC" id="5.6.2.3" evidence="9"/>
<evidence type="ECO:0000313" key="13">
    <source>
        <dbReference type="Proteomes" id="UP001329915"/>
    </source>
</evidence>
<keyword evidence="4" id="KW-0378">Hydrolase</keyword>
<keyword evidence="7" id="KW-0238">DNA-binding</keyword>
<evidence type="ECO:0000256" key="7">
    <source>
        <dbReference type="ARBA" id="ARBA00023125"/>
    </source>
</evidence>
<dbReference type="GO" id="GO:0005524">
    <property type="term" value="F:ATP binding"/>
    <property type="evidence" value="ECO:0007669"/>
    <property type="project" value="UniProtKB-KW"/>
</dbReference>
<dbReference type="GO" id="GO:0003677">
    <property type="term" value="F:DNA binding"/>
    <property type="evidence" value="ECO:0007669"/>
    <property type="project" value="UniProtKB-KW"/>
</dbReference>
<keyword evidence="2" id="KW-0235">DNA replication</keyword>
<dbReference type="PROSITE" id="PS51199">
    <property type="entry name" value="SF4_HELICASE"/>
    <property type="match status" value="1"/>
</dbReference>
<dbReference type="Gene3D" id="1.10.860.10">
    <property type="entry name" value="DNAb Helicase, Chain A"/>
    <property type="match status" value="1"/>
</dbReference>
<evidence type="ECO:0000256" key="2">
    <source>
        <dbReference type="ARBA" id="ARBA00022705"/>
    </source>
</evidence>
<keyword evidence="6" id="KW-0067">ATP-binding</keyword>
<proteinExistence type="inferred from homology"/>
<keyword evidence="13" id="KW-1185">Reference proteome</keyword>
<evidence type="ECO:0000256" key="3">
    <source>
        <dbReference type="ARBA" id="ARBA00022741"/>
    </source>
</evidence>
<evidence type="ECO:0000256" key="1">
    <source>
        <dbReference type="ARBA" id="ARBA00008428"/>
    </source>
</evidence>
<dbReference type="SUPFAM" id="SSF48024">
    <property type="entry name" value="N-terminal domain of DnaB helicase"/>
    <property type="match status" value="1"/>
</dbReference>
<dbReference type="GO" id="GO:0006260">
    <property type="term" value="P:DNA replication"/>
    <property type="evidence" value="ECO:0007669"/>
    <property type="project" value="UniProtKB-KW"/>
</dbReference>
<comment type="catalytic activity">
    <reaction evidence="10">
        <text>ATP + H2O = ADP + phosphate + H(+)</text>
        <dbReference type="Rhea" id="RHEA:13065"/>
        <dbReference type="ChEBI" id="CHEBI:15377"/>
        <dbReference type="ChEBI" id="CHEBI:15378"/>
        <dbReference type="ChEBI" id="CHEBI:30616"/>
        <dbReference type="ChEBI" id="CHEBI:43474"/>
        <dbReference type="ChEBI" id="CHEBI:456216"/>
        <dbReference type="EC" id="5.6.2.3"/>
    </reaction>
</comment>
<name>A0AAU0UMC1_9FIRM</name>
<dbReference type="EMBL" id="CP121694">
    <property type="protein sequence ID" value="WRO22493.1"/>
    <property type="molecule type" value="Genomic_DNA"/>
</dbReference>
<evidence type="ECO:0000256" key="5">
    <source>
        <dbReference type="ARBA" id="ARBA00022806"/>
    </source>
</evidence>
<feature type="domain" description="SF4 helicase" evidence="11">
    <location>
        <begin position="188"/>
        <end position="450"/>
    </location>
</feature>
<dbReference type="SUPFAM" id="SSF52540">
    <property type="entry name" value="P-loop containing nucleoside triphosphate hydrolases"/>
    <property type="match status" value="1"/>
</dbReference>